<evidence type="ECO:0000256" key="1">
    <source>
        <dbReference type="SAM" id="SignalP"/>
    </source>
</evidence>
<keyword evidence="1" id="KW-0732">Signal</keyword>
<evidence type="ECO:0000313" key="4">
    <source>
        <dbReference type="Proteomes" id="UP000593591"/>
    </source>
</evidence>
<dbReference type="Gene3D" id="2.60.40.10">
    <property type="entry name" value="Immunoglobulins"/>
    <property type="match status" value="1"/>
</dbReference>
<dbReference type="AlphaFoldDB" id="A0A7M1XMM0"/>
<dbReference type="SUPFAM" id="SSF49265">
    <property type="entry name" value="Fibronectin type III"/>
    <property type="match status" value="1"/>
</dbReference>
<proteinExistence type="predicted"/>
<dbReference type="InterPro" id="IPR003961">
    <property type="entry name" value="FN3_dom"/>
</dbReference>
<dbReference type="PROSITE" id="PS50853">
    <property type="entry name" value="FN3"/>
    <property type="match status" value="1"/>
</dbReference>
<dbReference type="CDD" id="cd00063">
    <property type="entry name" value="FN3"/>
    <property type="match status" value="1"/>
</dbReference>
<organism evidence="3 4">
    <name type="scientific">Treponema rectale</name>
    <dbReference type="NCBI Taxonomy" id="744512"/>
    <lineage>
        <taxon>Bacteria</taxon>
        <taxon>Pseudomonadati</taxon>
        <taxon>Spirochaetota</taxon>
        <taxon>Spirochaetia</taxon>
        <taxon>Spirochaetales</taxon>
        <taxon>Treponemataceae</taxon>
        <taxon>Treponema</taxon>
    </lineage>
</organism>
<accession>A0A7M1XMM0</accession>
<dbReference type="InterPro" id="IPR036116">
    <property type="entry name" value="FN3_sf"/>
</dbReference>
<dbReference type="PROSITE" id="PS51257">
    <property type="entry name" value="PROKAR_LIPOPROTEIN"/>
    <property type="match status" value="1"/>
</dbReference>
<evidence type="ECO:0000313" key="3">
    <source>
        <dbReference type="EMBL" id="QOS40061.1"/>
    </source>
</evidence>
<feature type="signal peptide" evidence="1">
    <location>
        <begin position="1"/>
        <end position="23"/>
    </location>
</feature>
<protein>
    <submittedName>
        <fullName evidence="3">Fibronectin type III domain-containing protein</fullName>
    </submittedName>
</protein>
<dbReference type="KEGG" id="trc:DYE49_06170"/>
<dbReference type="EMBL" id="CP031517">
    <property type="protein sequence ID" value="QOS40061.1"/>
    <property type="molecule type" value="Genomic_DNA"/>
</dbReference>
<evidence type="ECO:0000259" key="2">
    <source>
        <dbReference type="PROSITE" id="PS50853"/>
    </source>
</evidence>
<reference evidence="3 4" key="1">
    <citation type="submission" date="2018-08" db="EMBL/GenBank/DDBJ databases">
        <title>The first complete genome of Treponema rectale (CHPAT), a commensal spirochete of the bovine rectum.</title>
        <authorList>
            <person name="Staton G.J."/>
            <person name="Clegg S.R."/>
            <person name="Carter S.D."/>
            <person name="Radford A.D."/>
            <person name="Darby A."/>
            <person name="Hall N."/>
            <person name="Birtles R.J."/>
            <person name="Evans N.J."/>
        </authorList>
    </citation>
    <scope>NUCLEOTIDE SEQUENCE [LARGE SCALE GENOMIC DNA]</scope>
    <source>
        <strain evidence="3 4">CHPA</strain>
    </source>
</reference>
<feature type="domain" description="Fibronectin type-III" evidence="2">
    <location>
        <begin position="35"/>
        <end position="131"/>
    </location>
</feature>
<dbReference type="SMART" id="SM00060">
    <property type="entry name" value="FN3"/>
    <property type="match status" value="1"/>
</dbReference>
<name>A0A7M1XMM0_9SPIR</name>
<sequence>MMKNKFCFFIMLMVLFISCGSEYSTEVYESNFNVPPAEVTSLAQNVISNSQVLLYWVLPDDPSVKKIRISSAVKGEAAFMTETVDKRDSYSIYGLDSGKNYVFTVQTVNKKGTVSSGESIEYTPNINTDLITYKLNYKTLDFGYVRESSEKAFLYTSDLTEDVSLENITVSYVEGEENVFSFIKSDVSLLKPGETACITVKYTPSSTESWDEADLILNEEAGVSIRLIGSGYPQPADIQGSHLTLWLRADLVTSSDFDSYGKVIRMPDYSSSRCDAVAFNSEVPSYVSLATIKNQPVLYFKNYERLTAQGNFANNVDDGTTTFIVAQKGTSLTSSYYYTATNGYNLSFPSFGTVDRKYDVKTGWKTNSFYAHIVAGNGYSGTYRFLFDDSEEEDNYVKLASSGVPFTLCAVANFKSTGVSNSFAYLNGEKQLVSYTSTNNLSTLGETSLGYAYGQPWSDGEGHLYKSLWNMEMSTDAERESYYKFAENLKTHPSRPEDAAIRWWGLKSGSNYFDLYGNEYGSAKITTDYSNYYVNTLSTVRGICNTVTNVYLGTRIDTSTTPGDTYIACVMVYDTVLSEEEIDTVSNYIYYRYGIGSKR</sequence>
<dbReference type="Proteomes" id="UP000593591">
    <property type="component" value="Chromosome"/>
</dbReference>
<feature type="chain" id="PRO_5033052333" evidence="1">
    <location>
        <begin position="24"/>
        <end position="599"/>
    </location>
</feature>
<gene>
    <name evidence="3" type="ORF">DYE49_06170</name>
</gene>
<dbReference type="InterPro" id="IPR013783">
    <property type="entry name" value="Ig-like_fold"/>
</dbReference>